<sequence>MFEPLTQRLERLQEDERGVSPVVGFVLIFALIMLVFTIYQADVVPAQNKEVEFEHSQVVEADMGQLNDAIQEASTSGLPQSATVATGLQYPSRALAINPGNPSGALETSGTQQVEISGLSGSSGYWSSSSRDPFETRLVSYQSNYNQMQQETEYTVENGLLVKDYSPEDATSDDFALGSDGTMISENGEQINLVLVGGEYQESSITSSVTATPVSTSTEYHQLESNSGMIRVPTSLSEDVWQNEIVDGAAGIQSVTVSEGVATLNLKDQEYELRLTKVSLRTSTEPSATYLKSESPFDPSETIDTTVGESETFTVSVRDKFGNLYTSDDVMISADKNGAAGNLSSNSQSPNDEGRATFTYKPADTDAGTVEIELSINGGGEDYESVTYELNVSDGSDGNGDGTAPAFSPGDLTNGYQLGVIVKSASADEVVFENIGSKDVTATAVRVSGDFRRQGNSGGSPPETVSFAGKNIELNGNLTSLGSDEYPITAGDSTSVSFDPNTQKSVKGGFLIITVQYEYTQDGETETTAATYAVAIGQ</sequence>
<name>M0MRC4_9EURY</name>
<proteinExistence type="predicted"/>
<dbReference type="EMBL" id="AOMD01000011">
    <property type="protein sequence ID" value="EMA46990.1"/>
    <property type="molecule type" value="Genomic_DNA"/>
</dbReference>
<dbReference type="SUPFAM" id="SSF49373">
    <property type="entry name" value="Invasin/intimin cell-adhesion fragments"/>
    <property type="match status" value="1"/>
</dbReference>
<dbReference type="Gene3D" id="2.60.40.10">
    <property type="entry name" value="Immunoglobulins"/>
    <property type="match status" value="1"/>
</dbReference>
<evidence type="ECO:0000256" key="1">
    <source>
        <dbReference type="SAM" id="Phobius"/>
    </source>
</evidence>
<dbReference type="STRING" id="1227455.C449_03119"/>
<evidence type="ECO:0000313" key="2">
    <source>
        <dbReference type="EMBL" id="EMA46990.1"/>
    </source>
</evidence>
<dbReference type="InterPro" id="IPR013783">
    <property type="entry name" value="Ig-like_fold"/>
</dbReference>
<dbReference type="OrthoDB" id="121941at2157"/>
<keyword evidence="1" id="KW-0812">Transmembrane</keyword>
<accession>M0MRC4</accession>
<keyword evidence="3" id="KW-1185">Reference proteome</keyword>
<comment type="caution">
    <text evidence="2">The sequence shown here is derived from an EMBL/GenBank/DDBJ whole genome shotgun (WGS) entry which is preliminary data.</text>
</comment>
<organism evidence="2 3">
    <name type="scientific">Halococcus saccharolyticus DSM 5350</name>
    <dbReference type="NCBI Taxonomy" id="1227455"/>
    <lineage>
        <taxon>Archaea</taxon>
        <taxon>Methanobacteriati</taxon>
        <taxon>Methanobacteriota</taxon>
        <taxon>Stenosarchaea group</taxon>
        <taxon>Halobacteria</taxon>
        <taxon>Halobacteriales</taxon>
        <taxon>Halococcaceae</taxon>
        <taxon>Halococcus</taxon>
    </lineage>
</organism>
<dbReference type="PATRIC" id="fig|1227455.4.peg.635"/>
<evidence type="ECO:0000313" key="3">
    <source>
        <dbReference type="Proteomes" id="UP000011669"/>
    </source>
</evidence>
<feature type="transmembrane region" description="Helical" evidence="1">
    <location>
        <begin position="21"/>
        <end position="39"/>
    </location>
</feature>
<keyword evidence="1" id="KW-0472">Membrane</keyword>
<reference evidence="2 3" key="1">
    <citation type="journal article" date="2014" name="PLoS Genet.">
        <title>Phylogenetically driven sequencing of extremely halophilic archaea reveals strategies for static and dynamic osmo-response.</title>
        <authorList>
            <person name="Becker E.A."/>
            <person name="Seitzer P.M."/>
            <person name="Tritt A."/>
            <person name="Larsen D."/>
            <person name="Krusor M."/>
            <person name="Yao A.I."/>
            <person name="Wu D."/>
            <person name="Madern D."/>
            <person name="Eisen J.A."/>
            <person name="Darling A.E."/>
            <person name="Facciotti M.T."/>
        </authorList>
    </citation>
    <scope>NUCLEOTIDE SEQUENCE [LARGE SCALE GENOMIC DNA]</scope>
    <source>
        <strain evidence="2 3">DSM 5350</strain>
    </source>
</reference>
<keyword evidence="1" id="KW-1133">Transmembrane helix</keyword>
<dbReference type="RefSeq" id="WP_006076446.1">
    <property type="nucleotide sequence ID" value="NZ_AOMD01000011.1"/>
</dbReference>
<evidence type="ECO:0008006" key="4">
    <source>
        <dbReference type="Google" id="ProtNLM"/>
    </source>
</evidence>
<dbReference type="AlphaFoldDB" id="M0MRC4"/>
<gene>
    <name evidence="2" type="ORF">C449_03119</name>
</gene>
<dbReference type="InParanoid" id="M0MRC4"/>
<protein>
    <recommendedName>
        <fullName evidence="4">Big-1 domain-containing protein</fullName>
    </recommendedName>
</protein>
<dbReference type="InterPro" id="IPR008964">
    <property type="entry name" value="Invasin/intimin_cell_adhesion"/>
</dbReference>
<dbReference type="Proteomes" id="UP000011669">
    <property type="component" value="Unassembled WGS sequence"/>
</dbReference>